<evidence type="ECO:0000313" key="3">
    <source>
        <dbReference type="Proteomes" id="UP000076798"/>
    </source>
</evidence>
<protein>
    <recommendedName>
        <fullName evidence="4">C2H2-type domain-containing protein</fullName>
    </recommendedName>
</protein>
<reference evidence="2 3" key="1">
    <citation type="journal article" date="2016" name="Mol. Biol. Evol.">
        <title>Comparative Genomics of Early-Diverging Mushroom-Forming Fungi Provides Insights into the Origins of Lignocellulose Decay Capabilities.</title>
        <authorList>
            <person name="Nagy L.G."/>
            <person name="Riley R."/>
            <person name="Tritt A."/>
            <person name="Adam C."/>
            <person name="Daum C."/>
            <person name="Floudas D."/>
            <person name="Sun H."/>
            <person name="Yadav J.S."/>
            <person name="Pangilinan J."/>
            <person name="Larsson K.H."/>
            <person name="Matsuura K."/>
            <person name="Barry K."/>
            <person name="Labutti K."/>
            <person name="Kuo R."/>
            <person name="Ohm R.A."/>
            <person name="Bhattacharya S.S."/>
            <person name="Shirouzu T."/>
            <person name="Yoshinaga Y."/>
            <person name="Martin F.M."/>
            <person name="Grigoriev I.V."/>
            <person name="Hibbett D.S."/>
        </authorList>
    </citation>
    <scope>NUCLEOTIDE SEQUENCE [LARGE SCALE GENOMIC DNA]</scope>
    <source>
        <strain evidence="2 3">HHB10207 ss-3</strain>
    </source>
</reference>
<accession>A0A166H3E2</accession>
<gene>
    <name evidence="2" type="ORF">SISSUDRAFT_1016075</name>
</gene>
<dbReference type="Proteomes" id="UP000076798">
    <property type="component" value="Unassembled WGS sequence"/>
</dbReference>
<dbReference type="STRING" id="1314776.A0A166H3E2"/>
<feature type="region of interest" description="Disordered" evidence="1">
    <location>
        <begin position="30"/>
        <end position="71"/>
    </location>
</feature>
<sequence>MPPERPKRASHRLQAKVSCQLCQKEFSSQGITAHERACRRKDEHRQHDLALQRREQDIESESSSNDEEQGVQSFVRAHNEGQLPFDGTGLLPLSANDDGSVNEAIEVNDSSQPHPPTDEPPAWPAPFFTIQYHPSSSLPPSTISLDNASQSLDERLVPASRAYDSGKPWLPFKTRGDFEFCHFVVSSRLSVQETNTLLRGMHQNRGWTSKCTLSFKTWADIQDALAQARPFFPQFRHEIVKYDFEGKQYSFTLTFRDPWEWIESIVCDPTLAHEIQWYPYQKFYHEHGKITRVYDELMSGDACWAAQDSISTVKTSIPRCYLPIHYWSDKGKVSGRVSKYPVVLRPGFLPASIRNGSGNGGGVIIAYIPVPVEYTETKQMSSSEQTKHATRKRTMVHAALEHLFRSLVKKSHQGEPIECGDTVVRILFPGIPIISADYEEATTVLINRGVRAKHPDGSCDVLRTQLHDCQHPVRRRTVREMMNALSAALSASTITARDEILKEFGTYIVKNAFWPLKNSDPYLAFCLEILHVLDLGLAKRIFSLLIEYITGKDVKLAERLNEIFASLPIYPDLKKMHNVTGIEFTDGNTMLHIMKCLVYCLANLLPKNSPWVHLVRAYSCLRLVLGFKVMTEGRLALAEQLLTDYQKCTEAIPAPATWDFFKQHILSHALADVRLKGATHNYSARPGEGMIQEVKQAYEDSNGKNVEVRMALIDQDQEIMAQMNEWLKLYDKQSQMEDTDSDEEPEIESKLSKSTKDKVDLSPTTDHHALGSPIRAGRIVGHIEREHPNQPEYSNFLRKLSDFIALGHHNLDDCPPLQGQFFVHFWKCAYINYISCEDWLPRRDIIRCNPNFQGNKRFDTVLVNDTPLRFARVLALFTWRYHPAKKPISFALVRYFQDSTWKPKTPFKGMRILKERKESHFIYVASIIRSCHMPQVPDHAEHYFMNDTIDADMYLRMNSCNL</sequence>
<feature type="region of interest" description="Disordered" evidence="1">
    <location>
        <begin position="106"/>
        <end position="128"/>
    </location>
</feature>
<evidence type="ECO:0008006" key="4">
    <source>
        <dbReference type="Google" id="ProtNLM"/>
    </source>
</evidence>
<feature type="compositionally biased region" description="Basic and acidic residues" evidence="1">
    <location>
        <begin position="747"/>
        <end position="767"/>
    </location>
</feature>
<proteinExistence type="predicted"/>
<feature type="compositionally biased region" description="Pro residues" evidence="1">
    <location>
        <begin position="113"/>
        <end position="124"/>
    </location>
</feature>
<feature type="compositionally biased region" description="Acidic residues" evidence="1">
    <location>
        <begin position="737"/>
        <end position="746"/>
    </location>
</feature>
<dbReference type="OrthoDB" id="3239511at2759"/>
<dbReference type="Pfam" id="PF18759">
    <property type="entry name" value="Plavaka"/>
    <property type="match status" value="1"/>
</dbReference>
<keyword evidence="3" id="KW-1185">Reference proteome</keyword>
<name>A0A166H3E2_9AGAM</name>
<dbReference type="EMBL" id="KV428014">
    <property type="protein sequence ID" value="KZT42297.1"/>
    <property type="molecule type" value="Genomic_DNA"/>
</dbReference>
<feature type="compositionally biased region" description="Acidic residues" evidence="1">
    <location>
        <begin position="58"/>
        <end position="69"/>
    </location>
</feature>
<feature type="compositionally biased region" description="Basic and acidic residues" evidence="1">
    <location>
        <begin position="33"/>
        <end position="57"/>
    </location>
</feature>
<evidence type="ECO:0000313" key="2">
    <source>
        <dbReference type="EMBL" id="KZT42297.1"/>
    </source>
</evidence>
<feature type="region of interest" description="Disordered" evidence="1">
    <location>
        <begin position="733"/>
        <end position="767"/>
    </location>
</feature>
<evidence type="ECO:0000256" key="1">
    <source>
        <dbReference type="SAM" id="MobiDB-lite"/>
    </source>
</evidence>
<dbReference type="InterPro" id="IPR041078">
    <property type="entry name" value="Plavaka"/>
</dbReference>
<dbReference type="AlphaFoldDB" id="A0A166H3E2"/>
<organism evidence="2 3">
    <name type="scientific">Sistotremastrum suecicum HHB10207 ss-3</name>
    <dbReference type="NCBI Taxonomy" id="1314776"/>
    <lineage>
        <taxon>Eukaryota</taxon>
        <taxon>Fungi</taxon>
        <taxon>Dikarya</taxon>
        <taxon>Basidiomycota</taxon>
        <taxon>Agaricomycotina</taxon>
        <taxon>Agaricomycetes</taxon>
        <taxon>Sistotremastrales</taxon>
        <taxon>Sistotremastraceae</taxon>
        <taxon>Sistotremastrum</taxon>
    </lineage>
</organism>